<evidence type="ECO:0000256" key="5">
    <source>
        <dbReference type="ARBA" id="ARBA00023136"/>
    </source>
</evidence>
<comment type="similarity">
    <text evidence="2 6">Belongs to the adaptor complexes large subunit family.</text>
</comment>
<keyword evidence="3 6" id="KW-0813">Transport</keyword>
<dbReference type="InterPro" id="IPR016342">
    <property type="entry name" value="AP_complex_bsu_1_2_4"/>
</dbReference>
<dbReference type="InterPro" id="IPR011989">
    <property type="entry name" value="ARM-like"/>
</dbReference>
<dbReference type="Gene3D" id="1.25.10.10">
    <property type="entry name" value="Leucine-rich Repeat Variant"/>
    <property type="match status" value="1"/>
</dbReference>
<feature type="compositionally biased region" description="Polar residues" evidence="7">
    <location>
        <begin position="635"/>
        <end position="645"/>
    </location>
</feature>
<dbReference type="InterPro" id="IPR026739">
    <property type="entry name" value="AP_beta"/>
</dbReference>
<comment type="subcellular location">
    <subcellularLocation>
        <location evidence="1">Endomembrane system</location>
    </subcellularLocation>
</comment>
<name>A0A5C3R864_9AGAR</name>
<dbReference type="PANTHER" id="PTHR11134">
    <property type="entry name" value="ADAPTOR COMPLEX SUBUNIT BETA FAMILY MEMBER"/>
    <property type="match status" value="1"/>
</dbReference>
<dbReference type="GO" id="GO:0016192">
    <property type="term" value="P:vesicle-mediated transport"/>
    <property type="evidence" value="ECO:0007669"/>
    <property type="project" value="InterPro"/>
</dbReference>
<evidence type="ECO:0000259" key="8">
    <source>
        <dbReference type="Pfam" id="PF01602"/>
    </source>
</evidence>
<dbReference type="STRING" id="1884261.A0A5C3R864"/>
<organism evidence="9 10">
    <name type="scientific">Pterulicium gracile</name>
    <dbReference type="NCBI Taxonomy" id="1884261"/>
    <lineage>
        <taxon>Eukaryota</taxon>
        <taxon>Fungi</taxon>
        <taxon>Dikarya</taxon>
        <taxon>Basidiomycota</taxon>
        <taxon>Agaricomycotina</taxon>
        <taxon>Agaricomycetes</taxon>
        <taxon>Agaricomycetidae</taxon>
        <taxon>Agaricales</taxon>
        <taxon>Pleurotineae</taxon>
        <taxon>Pterulaceae</taxon>
        <taxon>Pterulicium</taxon>
    </lineage>
</organism>
<evidence type="ECO:0000313" key="9">
    <source>
        <dbReference type="EMBL" id="TFL07604.1"/>
    </source>
</evidence>
<keyword evidence="10" id="KW-1185">Reference proteome</keyword>
<dbReference type="SUPFAM" id="SSF48371">
    <property type="entry name" value="ARM repeat"/>
    <property type="match status" value="1"/>
</dbReference>
<feature type="compositionally biased region" description="Basic and acidic residues" evidence="7">
    <location>
        <begin position="666"/>
        <end position="678"/>
    </location>
</feature>
<comment type="function">
    <text evidence="6">Adaptins are components of the adaptor complexes which link clathrin to receptors in coated vesicles. Clathrin-associated protein complexes are believed to interact with the cytoplasmic tails of membrane proteins, leading to their selection and concentration.</text>
</comment>
<dbReference type="Pfam" id="PF01602">
    <property type="entry name" value="Adaptin_N"/>
    <property type="match status" value="1"/>
</dbReference>
<gene>
    <name evidence="9" type="ORF">BDV98DRAFT_30040</name>
</gene>
<dbReference type="OrthoDB" id="10254310at2759"/>
<dbReference type="GO" id="GO:0030117">
    <property type="term" value="C:membrane coat"/>
    <property type="evidence" value="ECO:0007669"/>
    <property type="project" value="InterPro"/>
</dbReference>
<dbReference type="PIRSF" id="PIRSF002291">
    <property type="entry name" value="AP_complex_beta"/>
    <property type="match status" value="1"/>
</dbReference>
<evidence type="ECO:0000313" key="10">
    <source>
        <dbReference type="Proteomes" id="UP000305067"/>
    </source>
</evidence>
<keyword evidence="5 6" id="KW-0472">Membrane</keyword>
<dbReference type="GO" id="GO:0006886">
    <property type="term" value="P:intracellular protein transport"/>
    <property type="evidence" value="ECO:0007669"/>
    <property type="project" value="InterPro"/>
</dbReference>
<protein>
    <recommendedName>
        <fullName evidence="6">AP complex subunit beta</fullName>
    </recommendedName>
</protein>
<evidence type="ECO:0000256" key="2">
    <source>
        <dbReference type="ARBA" id="ARBA00006613"/>
    </source>
</evidence>
<proteinExistence type="inferred from homology"/>
<evidence type="ECO:0000256" key="3">
    <source>
        <dbReference type="ARBA" id="ARBA00022448"/>
    </source>
</evidence>
<dbReference type="EMBL" id="ML178814">
    <property type="protein sequence ID" value="TFL07604.1"/>
    <property type="molecule type" value="Genomic_DNA"/>
</dbReference>
<accession>A0A5C3R864</accession>
<dbReference type="Proteomes" id="UP000305067">
    <property type="component" value="Unassembled WGS sequence"/>
</dbReference>
<feature type="region of interest" description="Disordered" evidence="7">
    <location>
        <begin position="622"/>
        <end position="724"/>
    </location>
</feature>
<evidence type="ECO:0000256" key="4">
    <source>
        <dbReference type="ARBA" id="ARBA00022927"/>
    </source>
</evidence>
<evidence type="ECO:0000256" key="7">
    <source>
        <dbReference type="SAM" id="MobiDB-lite"/>
    </source>
</evidence>
<dbReference type="GO" id="GO:0030276">
    <property type="term" value="F:clathrin binding"/>
    <property type="evidence" value="ECO:0007669"/>
    <property type="project" value="InterPro"/>
</dbReference>
<reference evidence="9 10" key="1">
    <citation type="journal article" date="2019" name="Nat. Ecol. Evol.">
        <title>Megaphylogeny resolves global patterns of mushroom evolution.</title>
        <authorList>
            <person name="Varga T."/>
            <person name="Krizsan K."/>
            <person name="Foldi C."/>
            <person name="Dima B."/>
            <person name="Sanchez-Garcia M."/>
            <person name="Sanchez-Ramirez S."/>
            <person name="Szollosi G.J."/>
            <person name="Szarkandi J.G."/>
            <person name="Papp V."/>
            <person name="Albert L."/>
            <person name="Andreopoulos W."/>
            <person name="Angelini C."/>
            <person name="Antonin V."/>
            <person name="Barry K.W."/>
            <person name="Bougher N.L."/>
            <person name="Buchanan P."/>
            <person name="Buyck B."/>
            <person name="Bense V."/>
            <person name="Catcheside P."/>
            <person name="Chovatia M."/>
            <person name="Cooper J."/>
            <person name="Damon W."/>
            <person name="Desjardin D."/>
            <person name="Finy P."/>
            <person name="Geml J."/>
            <person name="Haridas S."/>
            <person name="Hughes K."/>
            <person name="Justo A."/>
            <person name="Karasinski D."/>
            <person name="Kautmanova I."/>
            <person name="Kiss B."/>
            <person name="Kocsube S."/>
            <person name="Kotiranta H."/>
            <person name="LaButti K.M."/>
            <person name="Lechner B.E."/>
            <person name="Liimatainen K."/>
            <person name="Lipzen A."/>
            <person name="Lukacs Z."/>
            <person name="Mihaltcheva S."/>
            <person name="Morgado L.N."/>
            <person name="Niskanen T."/>
            <person name="Noordeloos M.E."/>
            <person name="Ohm R.A."/>
            <person name="Ortiz-Santana B."/>
            <person name="Ovrebo C."/>
            <person name="Racz N."/>
            <person name="Riley R."/>
            <person name="Savchenko A."/>
            <person name="Shiryaev A."/>
            <person name="Soop K."/>
            <person name="Spirin V."/>
            <person name="Szebenyi C."/>
            <person name="Tomsovsky M."/>
            <person name="Tulloss R.E."/>
            <person name="Uehling J."/>
            <person name="Grigoriev I.V."/>
            <person name="Vagvolgyi C."/>
            <person name="Papp T."/>
            <person name="Martin F.M."/>
            <person name="Miettinen O."/>
            <person name="Hibbett D.S."/>
            <person name="Nagy L.G."/>
        </authorList>
    </citation>
    <scope>NUCLEOTIDE SEQUENCE [LARGE SCALE GENOMIC DNA]</scope>
    <source>
        <strain evidence="9 10">CBS 309.79</strain>
    </source>
</reference>
<dbReference type="GO" id="GO:0012505">
    <property type="term" value="C:endomembrane system"/>
    <property type="evidence" value="ECO:0007669"/>
    <property type="project" value="UniProtKB-SubCell"/>
</dbReference>
<keyword evidence="4 6" id="KW-0653">Protein transport</keyword>
<evidence type="ECO:0000256" key="1">
    <source>
        <dbReference type="ARBA" id="ARBA00004308"/>
    </source>
</evidence>
<feature type="domain" description="Clathrin/coatomer adaptor adaptin-like N-terminal" evidence="8">
    <location>
        <begin position="18"/>
        <end position="535"/>
    </location>
</feature>
<sequence length="724" mass="80696">MTSAQDGKFFQRGKTEELRAELQAAEGKDKKYIKRKTALKKIVANITMGNDMSPLYTDVVHCLGTPLLEVKKMVYLFLISYGRSKPEQITYVIPNFLQDCNDRNPLIRALAIRTMSYIPIPSVTDALAETLRHCLKDRDAYVRKTAAICVAKLYVADPRRTEKAGYVEMLRDLLLDSNATVVANAVAALSEIAERHDGVSFQLNLVVANKLLAALNDNSEWGQVYILDALLRFVPQEHADAEIMAERIVVQLQHANSAVVLTTIKILLYLMNYVENRRLIEHICKKMGPPLVTMLSSGPEVQYVALRNILLIIQRRPMVLKNDVKVFFCKYNDPVYIKLAKLEIIYRLARAENAPEVLAELQEYASEVDIDFVRKAVRSIGRLAIKVEEASSACINALLDLIDTKVTYVVQEAVIVIRDVFRRYPGRYEGVIPKLCEHMDLLDESESKAAIIWIIGQFSDRIDNADDLLDDLVYTFLEENVEVQLALLTASVKLFIHKSQKPSVKELVHKVLKWATEEIDNPDLRDRGFMYWRLLAINPATAKEIVLAEKPAITTDSDRMDRGALDQLLLHTGTLGSIYHKNPETFIRGVAGRSLPDTPALNNHSRAVLISTGRGAQYMNPPISVAAGPIEPSAGPSTVGNQAPSSPEADERLLPSGSDGQDADTSIDKDRDADEHAAPTRPPAPMDVNDPYSNLDGAFGGYIADGPRPMQNRGQNNDLDDLLL</sequence>
<evidence type="ECO:0000256" key="6">
    <source>
        <dbReference type="PIRNR" id="PIRNR002291"/>
    </source>
</evidence>
<dbReference type="InterPro" id="IPR016024">
    <property type="entry name" value="ARM-type_fold"/>
</dbReference>
<dbReference type="AlphaFoldDB" id="A0A5C3R864"/>
<dbReference type="InterPro" id="IPR002553">
    <property type="entry name" value="Clathrin/coatomer_adapt-like_N"/>
</dbReference>